<reference evidence="1 2" key="1">
    <citation type="submission" date="2020-08" db="EMBL/GenBank/DDBJ databases">
        <title>Genomic Encyclopedia of Type Strains, Phase IV (KMG-IV): sequencing the most valuable type-strain genomes for metagenomic binning, comparative biology and taxonomic classification.</title>
        <authorList>
            <person name="Goeker M."/>
        </authorList>
    </citation>
    <scope>NUCLEOTIDE SEQUENCE [LARGE SCALE GENOMIC DNA]</scope>
    <source>
        <strain evidence="1 2">DSM 27939</strain>
    </source>
</reference>
<dbReference type="Gene3D" id="3.40.50.1110">
    <property type="entry name" value="SGNH hydrolase"/>
    <property type="match status" value="1"/>
</dbReference>
<keyword evidence="2" id="KW-1185">Reference proteome</keyword>
<evidence type="ECO:0000313" key="1">
    <source>
        <dbReference type="EMBL" id="MBB5363100.1"/>
    </source>
</evidence>
<dbReference type="Proteomes" id="UP000552709">
    <property type="component" value="Unassembled WGS sequence"/>
</dbReference>
<gene>
    <name evidence="1" type="ORF">HNQ08_002198</name>
</gene>
<proteinExistence type="predicted"/>
<dbReference type="SUPFAM" id="SSF52266">
    <property type="entry name" value="SGNH hydrolase"/>
    <property type="match status" value="1"/>
</dbReference>
<dbReference type="EMBL" id="JACHFL010000004">
    <property type="protein sequence ID" value="MBB5363100.1"/>
    <property type="molecule type" value="Genomic_DNA"/>
</dbReference>
<sequence>MKVPLQGMTEYQGNPTHATMRVDYLARLEDGVGTAAPAYLEFFAGAEDLADKVWRDDHVRTDAAQLLVTPANAHPVPMRVTETFYYDDRPAVEQTYERWSSPTNLDGTVHDYTQPQKVFSPAGVPLTFQAAADLIGAGGNVLVQVGERLGELNGVLADIEQSQADVSAVLGVASSAVKVSQAVGQLIPVLENLFESAPTEGITLFDTSGSTAAAYGFAIGPRAPFEQFTVSLKPHGGRLTTLRLLLRNTNKAGAVLYDKTYIVDVADGALQRIPLVLTQLTGDGTIPLWAELRGNVPIGISYAINTLFPTSGGYPAFAYTNVTTPAVLSPLTDFGGGQASYTPWFQTVKRNFDAGSVGPTASWLALMNTAMSNPVSLLPRFGLLESAMAAQVGNDTLPYDTAYDVLVAAVNNNYGFGFPVGVRQGFNLVEFAIVAFQAIKIPTFVKVRFRENDSAGAILGETQVFINPRLGIRKTVRALFPAVILNAAGLPLWLEFTADGFLGYVGQYGTIGQPYAAPLAKYINVALASPQLANGASYPTSVFAAQGTLWARFGTASTTLKGFAPTGELASAVQAMFDTNAYWRPALNLTTLYAAEGVPCEVFFQNILRGPGDYTDYAFDLFSPSFTQVDSNVHYGNRHWSWTPTTAQAAAGDKTLTLNIRRNGVDLVTASIPIRVSPLSRGTSTPRKVLAIADSLTDHGRYMSRFLWRTQQAGDPLDVVSLGTRAGSVPWTTDVGLPAVKTEGWSGKTVAYHYSDPASNFTFAADGNPNGTIFDFARYLSTNSFSMVADDLVYFALGTNDIGAPANDSIARHVINQMFVQLDAMMANIRAAVPNINIGIVQIIPAANVMWQRQRNRARAIYLEMINAKYGGREGERIYVIPMGHALDCDNAFPWNNRSLSPWSAQTSKSVTDTIHPVPQTTPVSDVGGYGYDQMGDALYAFAKWLWRA</sequence>
<protein>
    <submittedName>
        <fullName evidence="1">Lysophospholipase L1-like esterase</fullName>
    </submittedName>
</protein>
<comment type="caution">
    <text evidence="1">The sequence shown here is derived from an EMBL/GenBank/DDBJ whole genome shotgun (WGS) entry which is preliminary data.</text>
</comment>
<evidence type="ECO:0000313" key="2">
    <source>
        <dbReference type="Proteomes" id="UP000552709"/>
    </source>
</evidence>
<organism evidence="1 2">
    <name type="scientific">Deinococcus humi</name>
    <dbReference type="NCBI Taxonomy" id="662880"/>
    <lineage>
        <taxon>Bacteria</taxon>
        <taxon>Thermotogati</taxon>
        <taxon>Deinococcota</taxon>
        <taxon>Deinococci</taxon>
        <taxon>Deinococcales</taxon>
        <taxon>Deinococcaceae</taxon>
        <taxon>Deinococcus</taxon>
    </lineage>
</organism>
<dbReference type="RefSeq" id="WP_184131337.1">
    <property type="nucleotide sequence ID" value="NZ_JACHFL010000004.1"/>
</dbReference>
<dbReference type="InterPro" id="IPR036514">
    <property type="entry name" value="SGNH_hydro_sf"/>
</dbReference>
<accession>A0A7W8JUC2</accession>
<dbReference type="AlphaFoldDB" id="A0A7W8JUC2"/>
<name>A0A7W8JUC2_9DEIO</name>